<protein>
    <recommendedName>
        <fullName evidence="4">LsmAD domain-containing protein</fullName>
    </recommendedName>
</protein>
<dbReference type="OMA" id="HANNHHF"/>
<feature type="region of interest" description="Disordered" evidence="1">
    <location>
        <begin position="232"/>
        <end position="593"/>
    </location>
</feature>
<reference evidence="2 3" key="1">
    <citation type="submission" date="2019-07" db="EMBL/GenBank/DDBJ databases">
        <title>Genome assembly of two rare yeast pathogens: Diutina rugosa and Trichomonascus ciferrii.</title>
        <authorList>
            <person name="Mixao V."/>
            <person name="Saus E."/>
            <person name="Hansen A."/>
            <person name="Lass-Flor C."/>
            <person name="Gabaldon T."/>
        </authorList>
    </citation>
    <scope>NUCLEOTIDE SEQUENCE [LARGE SCALE GENOMIC DNA]</scope>
    <source>
        <strain evidence="2 3">CBS 613</strain>
    </source>
</reference>
<organism evidence="2 3">
    <name type="scientific">Diutina rugosa</name>
    <name type="common">Yeast</name>
    <name type="synonym">Candida rugosa</name>
    <dbReference type="NCBI Taxonomy" id="5481"/>
    <lineage>
        <taxon>Eukaryota</taxon>
        <taxon>Fungi</taxon>
        <taxon>Dikarya</taxon>
        <taxon>Ascomycota</taxon>
        <taxon>Saccharomycotina</taxon>
        <taxon>Pichiomycetes</taxon>
        <taxon>Debaryomycetaceae</taxon>
        <taxon>Diutina</taxon>
    </lineage>
</organism>
<evidence type="ECO:0000313" key="3">
    <source>
        <dbReference type="Proteomes" id="UP000449547"/>
    </source>
</evidence>
<feature type="region of interest" description="Disordered" evidence="1">
    <location>
        <begin position="15"/>
        <end position="40"/>
    </location>
</feature>
<dbReference type="OrthoDB" id="4091299at2759"/>
<dbReference type="Proteomes" id="UP000449547">
    <property type="component" value="Unassembled WGS sequence"/>
</dbReference>
<feature type="compositionally biased region" description="Low complexity" evidence="1">
    <location>
        <begin position="480"/>
        <end position="501"/>
    </location>
</feature>
<feature type="compositionally biased region" description="Low complexity" evidence="1">
    <location>
        <begin position="233"/>
        <end position="260"/>
    </location>
</feature>
<dbReference type="EMBL" id="SWFT01000156">
    <property type="protein sequence ID" value="KAA8897485.1"/>
    <property type="molecule type" value="Genomic_DNA"/>
</dbReference>
<feature type="compositionally biased region" description="Polar residues" evidence="1">
    <location>
        <begin position="445"/>
        <end position="475"/>
    </location>
</feature>
<feature type="compositionally biased region" description="Low complexity" evidence="1">
    <location>
        <begin position="21"/>
        <end position="34"/>
    </location>
</feature>
<feature type="compositionally biased region" description="Acidic residues" evidence="1">
    <location>
        <begin position="159"/>
        <end position="169"/>
    </location>
</feature>
<feature type="compositionally biased region" description="Polar residues" evidence="1">
    <location>
        <begin position="263"/>
        <end position="280"/>
    </location>
</feature>
<feature type="compositionally biased region" description="Low complexity" evidence="1">
    <location>
        <begin position="573"/>
        <end position="593"/>
    </location>
</feature>
<dbReference type="RefSeq" id="XP_034009996.1">
    <property type="nucleotide sequence ID" value="XM_034158158.1"/>
</dbReference>
<evidence type="ECO:0000313" key="2">
    <source>
        <dbReference type="EMBL" id="KAA8897485.1"/>
    </source>
</evidence>
<evidence type="ECO:0000256" key="1">
    <source>
        <dbReference type="SAM" id="MobiDB-lite"/>
    </source>
</evidence>
<gene>
    <name evidence="2" type="ORF">DIURU_005201</name>
</gene>
<feature type="compositionally biased region" description="Polar residues" evidence="1">
    <location>
        <begin position="422"/>
        <end position="431"/>
    </location>
</feature>
<comment type="caution">
    <text evidence="2">The sequence shown here is derived from an EMBL/GenBank/DDBJ whole genome shotgun (WGS) entry which is preliminary data.</text>
</comment>
<feature type="compositionally biased region" description="Low complexity" evidence="1">
    <location>
        <begin position="338"/>
        <end position="360"/>
    </location>
</feature>
<feature type="compositionally biased region" description="Low complexity" evidence="1">
    <location>
        <begin position="111"/>
        <end position="126"/>
    </location>
</feature>
<sequence length="652" mass="69830">MDLFNDPSIITVAGASRTLDAGPSAAASAGEPPAQVSIPPGLQHVFQSVASSSESPELSVSSSIRRYQYTVDELMELRHSAEIPDMSAQLPDKSFWRKKAPEFKRKKRQDPPTQASAQSQHQSTQPWERGERHDRRHPRSNLDSLSADKISKLLGENPNEQEPEWDVSLEESSSTAFNMGSTVEDFEKWKQLMRQEELRKAGIEVDSVAESSQFAEEAEHKANEVDTFFSFVKPTESKPTAKATTTPASEGRSSRFSSFFTGAANNQSANSPKPASPETQATAAAAAVGGHSRFFGSAPQQPSPAPQFARSSSSSSTIVPPPGLPHPMAKQSSSGDIPQSHPQHQQQQHQQQQQQQQQVPQGPPQSQQPPQAQQGSQQQAQGRHPQGHQGHPGPQGPPGMPPPGLMGIPPQLMMAPGPPVPHQQSQQNDSFFMSLLNKKDRDGSEPNSAASTPQQAKPSVDNNNTHKPPQLQTNPGPIYPGQSPSTQQFQQGQQQSQGPQQPQGPPGLPHGPQGHQGPPGSAQGRPVPYPGHAPGHGPNGMVIPPWMKQQFSRGPMGPGGPQGMPFPPPQHPGGPNQVPQGHAPPGIGHPGMMPNGMPLPPGMAMPQRGMPFPPPQYMGMPPNMPPQVRQMSGGQHPMPAQGQPSTDQSANQ</sequence>
<feature type="compositionally biased region" description="Low complexity" evidence="1">
    <location>
        <begin position="306"/>
        <end position="318"/>
    </location>
</feature>
<name>A0A642UEB3_DIURU</name>
<proteinExistence type="predicted"/>
<feature type="region of interest" description="Disordered" evidence="1">
    <location>
        <begin position="606"/>
        <end position="652"/>
    </location>
</feature>
<feature type="compositionally biased region" description="Polar residues" evidence="1">
    <location>
        <begin position="642"/>
        <end position="652"/>
    </location>
</feature>
<dbReference type="AlphaFoldDB" id="A0A642UEB3"/>
<feature type="compositionally biased region" description="Low complexity" evidence="1">
    <location>
        <begin position="368"/>
        <end position="392"/>
    </location>
</feature>
<evidence type="ECO:0008006" key="4">
    <source>
        <dbReference type="Google" id="ProtNLM"/>
    </source>
</evidence>
<feature type="compositionally biased region" description="Low complexity" evidence="1">
    <location>
        <begin position="510"/>
        <end position="524"/>
    </location>
</feature>
<dbReference type="GeneID" id="54783852"/>
<dbReference type="VEuPathDB" id="FungiDB:DIURU_005201"/>
<feature type="region of interest" description="Disordered" evidence="1">
    <location>
        <begin position="81"/>
        <end position="173"/>
    </location>
</feature>
<keyword evidence="3" id="KW-1185">Reference proteome</keyword>
<accession>A0A642UEB3</accession>
<feature type="compositionally biased region" description="Pro residues" evidence="1">
    <location>
        <begin position="394"/>
        <end position="404"/>
    </location>
</feature>